<accession>A0A8U0FQM0</accession>
<evidence type="ECO:0000313" key="2">
    <source>
        <dbReference type="EMBL" id="UPT89916.1"/>
    </source>
</evidence>
<feature type="region of interest" description="Disordered" evidence="1">
    <location>
        <begin position="163"/>
        <end position="182"/>
    </location>
</feature>
<feature type="compositionally biased region" description="Basic residues" evidence="1">
    <location>
        <begin position="171"/>
        <end position="182"/>
    </location>
</feature>
<sequence>MTLQISRRGKECLKTVQTLPRTAKAMMDQLIAAQLKSLARLQAASREGFARRCKGLLDPALALNTGGIYELMSSFPQQLSGRPEIELLTEDRPQRAPQVSDLRQRLRSETARTLRTERLAKSPQPTLDELLRINEWSVGAVRLHSGPSVSATVKAAIDRNCRRREGEGRRPHCRHPKPSFAF</sequence>
<gene>
    <name evidence="2" type="ORF">HAP41_0000013715</name>
</gene>
<dbReference type="RefSeq" id="WP_248577200.1">
    <property type="nucleotide sequence ID" value="NZ_CP096255.1"/>
</dbReference>
<protein>
    <submittedName>
        <fullName evidence="2">Uncharacterized protein</fullName>
    </submittedName>
</protein>
<reference evidence="2" key="1">
    <citation type="journal article" date="2017" name="Syst. Appl. Microbiol.">
        <title>Soybeans inoculated with root zone soils of Canadian native legumes harbour diverse and novel Bradyrhizobium spp. that possess agricultural potential.</title>
        <authorList>
            <person name="Bromfield E.S.P."/>
            <person name="Cloutier S."/>
            <person name="Tambong J.T."/>
            <person name="Tran Thi T.V."/>
        </authorList>
    </citation>
    <scope>NUCLEOTIDE SEQUENCE</scope>
    <source>
        <strain evidence="2">1S5</strain>
    </source>
</reference>
<evidence type="ECO:0000313" key="3">
    <source>
        <dbReference type="Proteomes" id="UP000551709"/>
    </source>
</evidence>
<proteinExistence type="predicted"/>
<reference evidence="2" key="2">
    <citation type="submission" date="2022-04" db="EMBL/GenBank/DDBJ databases">
        <authorList>
            <person name="Bromfield E.S.P."/>
            <person name="Cloutier S."/>
        </authorList>
    </citation>
    <scope>NUCLEOTIDE SEQUENCE</scope>
    <source>
        <strain evidence="2">1S5</strain>
    </source>
</reference>
<dbReference type="Proteomes" id="UP000551709">
    <property type="component" value="Chromosome"/>
</dbReference>
<dbReference type="AlphaFoldDB" id="A0A8U0FQM0"/>
<evidence type="ECO:0000256" key="1">
    <source>
        <dbReference type="SAM" id="MobiDB-lite"/>
    </source>
</evidence>
<dbReference type="EMBL" id="CP096255">
    <property type="protein sequence ID" value="UPT89916.1"/>
    <property type="molecule type" value="Genomic_DNA"/>
</dbReference>
<organism evidence="2 3">
    <name type="scientific">Bradyrhizobium barranii subsp. apii</name>
    <dbReference type="NCBI Taxonomy" id="2819348"/>
    <lineage>
        <taxon>Bacteria</taxon>
        <taxon>Pseudomonadati</taxon>
        <taxon>Pseudomonadota</taxon>
        <taxon>Alphaproteobacteria</taxon>
        <taxon>Hyphomicrobiales</taxon>
        <taxon>Nitrobacteraceae</taxon>
        <taxon>Bradyrhizobium</taxon>
        <taxon>Bradyrhizobium barranii</taxon>
    </lineage>
</organism>
<name>A0A8U0FQM0_9BRAD</name>